<comment type="caution">
    <text evidence="1">The sequence shown here is derived from an EMBL/GenBank/DDBJ whole genome shotgun (WGS) entry which is preliminary data.</text>
</comment>
<evidence type="ECO:0000313" key="1">
    <source>
        <dbReference type="EMBL" id="GAI30481.1"/>
    </source>
</evidence>
<reference evidence="1" key="1">
    <citation type="journal article" date="2014" name="Front. Microbiol.">
        <title>High frequency of phylogenetically diverse reductive dehalogenase-homologous genes in deep subseafloor sedimentary metagenomes.</title>
        <authorList>
            <person name="Kawai M."/>
            <person name="Futagami T."/>
            <person name="Toyoda A."/>
            <person name="Takaki Y."/>
            <person name="Nishi S."/>
            <person name="Hori S."/>
            <person name="Arai W."/>
            <person name="Tsubouchi T."/>
            <person name="Morono Y."/>
            <person name="Uchiyama I."/>
            <person name="Ito T."/>
            <person name="Fujiyama A."/>
            <person name="Inagaki F."/>
            <person name="Takami H."/>
        </authorList>
    </citation>
    <scope>NUCLEOTIDE SEQUENCE</scope>
    <source>
        <strain evidence="1">Expedition CK06-06</strain>
    </source>
</reference>
<feature type="non-terminal residue" evidence="1">
    <location>
        <position position="32"/>
    </location>
</feature>
<proteinExistence type="predicted"/>
<name>X1NJU6_9ZZZZ</name>
<accession>X1NJU6</accession>
<dbReference type="AlphaFoldDB" id="X1NJU6"/>
<organism evidence="1">
    <name type="scientific">marine sediment metagenome</name>
    <dbReference type="NCBI Taxonomy" id="412755"/>
    <lineage>
        <taxon>unclassified sequences</taxon>
        <taxon>metagenomes</taxon>
        <taxon>ecological metagenomes</taxon>
    </lineage>
</organism>
<dbReference type="EMBL" id="BARV01019399">
    <property type="protein sequence ID" value="GAI30481.1"/>
    <property type="molecule type" value="Genomic_DNA"/>
</dbReference>
<gene>
    <name evidence="1" type="ORF">S06H3_32609</name>
</gene>
<sequence length="32" mass="3720">MPENILQYFIKNTGNKQSHFTLSLIWQIAING</sequence>
<protein>
    <submittedName>
        <fullName evidence="1">Uncharacterized protein</fullName>
    </submittedName>
</protein>